<dbReference type="EMBL" id="BAAALG010000010">
    <property type="protein sequence ID" value="GAA1104575.1"/>
    <property type="molecule type" value="Genomic_DNA"/>
</dbReference>
<keyword evidence="3" id="KW-0285">Flavoprotein</keyword>
<dbReference type="InterPro" id="IPR046373">
    <property type="entry name" value="Acyl-CoA_Oxase/DH_mid-dom_sf"/>
</dbReference>
<dbReference type="PANTHER" id="PTHR43292">
    <property type="entry name" value="ACYL-COA DEHYDROGENASE"/>
    <property type="match status" value="1"/>
</dbReference>
<dbReference type="InterPro" id="IPR006091">
    <property type="entry name" value="Acyl-CoA_Oxase/DH_mid-dom"/>
</dbReference>
<feature type="domain" description="Acyl-CoA dehydrogenase/oxidase N-terminal" evidence="8">
    <location>
        <begin position="7"/>
        <end position="93"/>
    </location>
</feature>
<dbReference type="InterPro" id="IPR036250">
    <property type="entry name" value="AcylCo_DH-like_C"/>
</dbReference>
<name>A0ABN1TVC9_9ACTN</name>
<dbReference type="InterPro" id="IPR013786">
    <property type="entry name" value="AcylCoA_DH/ox_N"/>
</dbReference>
<dbReference type="Pfam" id="PF00441">
    <property type="entry name" value="Acyl-CoA_dh_1"/>
    <property type="match status" value="2"/>
</dbReference>
<accession>A0ABN1TVC9</accession>
<dbReference type="PANTHER" id="PTHR43292:SF4">
    <property type="entry name" value="ACYL-COA DEHYDROGENASE FADE34"/>
    <property type="match status" value="1"/>
</dbReference>
<dbReference type="Pfam" id="PF02770">
    <property type="entry name" value="Acyl-CoA_dh_M"/>
    <property type="match status" value="1"/>
</dbReference>
<dbReference type="Pfam" id="PF02771">
    <property type="entry name" value="Acyl-CoA_dh_N"/>
    <property type="match status" value="1"/>
</dbReference>
<evidence type="ECO:0000259" key="8">
    <source>
        <dbReference type="Pfam" id="PF02771"/>
    </source>
</evidence>
<dbReference type="RefSeq" id="WP_343994840.1">
    <property type="nucleotide sequence ID" value="NZ_BAAALG010000010.1"/>
</dbReference>
<reference evidence="9 10" key="1">
    <citation type="journal article" date="2019" name="Int. J. Syst. Evol. Microbiol.">
        <title>The Global Catalogue of Microorganisms (GCM) 10K type strain sequencing project: providing services to taxonomists for standard genome sequencing and annotation.</title>
        <authorList>
            <consortium name="The Broad Institute Genomics Platform"/>
            <consortium name="The Broad Institute Genome Sequencing Center for Infectious Disease"/>
            <person name="Wu L."/>
            <person name="Ma J."/>
        </authorList>
    </citation>
    <scope>NUCLEOTIDE SEQUENCE [LARGE SCALE GENOMIC DNA]</scope>
    <source>
        <strain evidence="9 10">JCM 13008</strain>
    </source>
</reference>
<keyword evidence="5" id="KW-0560">Oxidoreductase</keyword>
<comment type="caution">
    <text evidence="9">The sequence shown here is derived from an EMBL/GenBank/DDBJ whole genome shotgun (WGS) entry which is preliminary data.</text>
</comment>
<feature type="domain" description="Acyl-CoA dehydrogenase/oxidase C-terminal" evidence="6">
    <location>
        <begin position="218"/>
        <end position="333"/>
    </location>
</feature>
<dbReference type="Proteomes" id="UP001501581">
    <property type="component" value="Unassembled WGS sequence"/>
</dbReference>
<sequence>MPFALDDDARALSEMVAGLAARHAGLADTRERFAELAAGAEPPASKALVDHGLHALHLPEELGGGGAGLAELAVVAEAAGRALVPGGWLPTVLASGALQLLVPGHPALARFADGDSGALVLRGLTARRDGEGWRLDGVSDPALGVPGARWLLVAADADEGRLWFLLDGAQPVLVDEPVDLTRSVGRVDGATLGVLTPLAVTGDGDAIGARVDLLVNALLAAEAAGVAAWAVETAVAYVGTRHQFGRPVGAFQAVQHKAAMMLVRAEVAAASAWDAARAETDVPAQQRLAAAQAAITGVHPAVEVALEAITLLGGIGFTWEHDAHLYWRRAISVAAMVGELDAWEGRLGVQALSTERDFGFLEADREPALRAEIADVLDRVAQLESSLTSTAWNRLEPGPVADLLADARLVAPHYPAPYGRAAGVIEQAVIADEFDRRGLTPPSTVIGEWVLPTLLAHGDPAQQERFVDATLRGHVVWCQLFSEPGAGSDLAALSTRATKVDGGWRLQGQKVWTSGAHLADWGVCLARTDPDAPKHQGISYFLVDMTSPGIEVRPLRQATGRAEFNEVFLDDVFVPDGCLVGSPGDGWRLTATTLGNERVSIGSRFQHGAAAGLAEHLRAGRGADSDPGALRALGRCVAREIALSAMSVRSVLARVNGGQPGAEVSVAKVFSALAQRANTRDQLAVVGPIGATSIGGFAAEALGVPAVLFGGGTVEIQLNVIAQRVLRLPR</sequence>
<feature type="domain" description="Acyl-CoA dehydrogenase/oxidase C-terminal" evidence="6">
    <location>
        <begin position="584"/>
        <end position="726"/>
    </location>
</feature>
<dbReference type="Gene3D" id="2.40.110.10">
    <property type="entry name" value="Butyryl-CoA Dehydrogenase, subunit A, domain 2"/>
    <property type="match status" value="1"/>
</dbReference>
<evidence type="ECO:0000256" key="1">
    <source>
        <dbReference type="ARBA" id="ARBA00001974"/>
    </source>
</evidence>
<dbReference type="SUPFAM" id="SSF47203">
    <property type="entry name" value="Acyl-CoA dehydrogenase C-terminal domain-like"/>
    <property type="match status" value="2"/>
</dbReference>
<organism evidence="9 10">
    <name type="scientific">Nocardioides dubius</name>
    <dbReference type="NCBI Taxonomy" id="317019"/>
    <lineage>
        <taxon>Bacteria</taxon>
        <taxon>Bacillati</taxon>
        <taxon>Actinomycetota</taxon>
        <taxon>Actinomycetes</taxon>
        <taxon>Propionibacteriales</taxon>
        <taxon>Nocardioidaceae</taxon>
        <taxon>Nocardioides</taxon>
    </lineage>
</organism>
<dbReference type="Gene3D" id="1.10.540.10">
    <property type="entry name" value="Acyl-CoA dehydrogenase/oxidase, N-terminal domain"/>
    <property type="match status" value="2"/>
</dbReference>
<dbReference type="InterPro" id="IPR037069">
    <property type="entry name" value="AcylCoA_DH/ox_N_sf"/>
</dbReference>
<evidence type="ECO:0000259" key="7">
    <source>
        <dbReference type="Pfam" id="PF02770"/>
    </source>
</evidence>
<proteinExistence type="inferred from homology"/>
<evidence type="ECO:0000313" key="10">
    <source>
        <dbReference type="Proteomes" id="UP001501581"/>
    </source>
</evidence>
<keyword evidence="4" id="KW-0274">FAD</keyword>
<comment type="cofactor">
    <cofactor evidence="1">
        <name>FAD</name>
        <dbReference type="ChEBI" id="CHEBI:57692"/>
    </cofactor>
</comment>
<dbReference type="InterPro" id="IPR009100">
    <property type="entry name" value="AcylCoA_DH/oxidase_NM_dom_sf"/>
</dbReference>
<feature type="domain" description="Acyl-CoA oxidase/dehydrogenase middle" evidence="7">
    <location>
        <begin position="478"/>
        <end position="572"/>
    </location>
</feature>
<protein>
    <submittedName>
        <fullName evidence="9">Acyl-CoA dehydrogenase</fullName>
    </submittedName>
</protein>
<comment type="similarity">
    <text evidence="2">Belongs to the acyl-CoA dehydrogenase family.</text>
</comment>
<evidence type="ECO:0000259" key="6">
    <source>
        <dbReference type="Pfam" id="PF00441"/>
    </source>
</evidence>
<dbReference type="InterPro" id="IPR009075">
    <property type="entry name" value="AcylCo_DH/oxidase_C"/>
</dbReference>
<dbReference type="Gene3D" id="1.20.140.10">
    <property type="entry name" value="Butyryl-CoA Dehydrogenase, subunit A, domain 3"/>
    <property type="match status" value="2"/>
</dbReference>
<evidence type="ECO:0000256" key="3">
    <source>
        <dbReference type="ARBA" id="ARBA00022630"/>
    </source>
</evidence>
<dbReference type="SUPFAM" id="SSF56645">
    <property type="entry name" value="Acyl-CoA dehydrogenase NM domain-like"/>
    <property type="match status" value="2"/>
</dbReference>
<evidence type="ECO:0000256" key="4">
    <source>
        <dbReference type="ARBA" id="ARBA00022827"/>
    </source>
</evidence>
<evidence type="ECO:0000313" key="9">
    <source>
        <dbReference type="EMBL" id="GAA1104575.1"/>
    </source>
</evidence>
<evidence type="ECO:0000256" key="5">
    <source>
        <dbReference type="ARBA" id="ARBA00023002"/>
    </source>
</evidence>
<keyword evidence="10" id="KW-1185">Reference proteome</keyword>
<dbReference type="InterPro" id="IPR052161">
    <property type="entry name" value="Mycobact_Acyl-CoA_DH"/>
</dbReference>
<evidence type="ECO:0000256" key="2">
    <source>
        <dbReference type="ARBA" id="ARBA00009347"/>
    </source>
</evidence>
<gene>
    <name evidence="9" type="ORF">GCM10009668_24770</name>
</gene>